<feature type="transmembrane region" description="Helical" evidence="11">
    <location>
        <begin position="443"/>
        <end position="463"/>
    </location>
</feature>
<evidence type="ECO:0000256" key="3">
    <source>
        <dbReference type="ARBA" id="ARBA00008195"/>
    </source>
</evidence>
<dbReference type="Pfam" id="PF17689">
    <property type="entry name" value="Arabino_trans_N"/>
    <property type="match status" value="1"/>
</dbReference>
<dbReference type="Proteomes" id="UP000320876">
    <property type="component" value="Unassembled WGS sequence"/>
</dbReference>
<keyword evidence="6 15" id="KW-0808">Transferase</keyword>
<keyword evidence="4" id="KW-1003">Cell membrane</keyword>
<accession>A0A542DBN7</accession>
<keyword evidence="9 11" id="KW-0472">Membrane</keyword>
<evidence type="ECO:0000256" key="5">
    <source>
        <dbReference type="ARBA" id="ARBA00022676"/>
    </source>
</evidence>
<feature type="transmembrane region" description="Helical" evidence="11">
    <location>
        <begin position="514"/>
        <end position="531"/>
    </location>
</feature>
<dbReference type="GO" id="GO:0005886">
    <property type="term" value="C:plasma membrane"/>
    <property type="evidence" value="ECO:0007669"/>
    <property type="project" value="UniProtKB-SubCell"/>
</dbReference>
<evidence type="ECO:0000256" key="6">
    <source>
        <dbReference type="ARBA" id="ARBA00022679"/>
    </source>
</evidence>
<reference evidence="15 16" key="1">
    <citation type="submission" date="2019-06" db="EMBL/GenBank/DDBJ databases">
        <title>Sequencing the genomes of 1000 actinobacteria strains.</title>
        <authorList>
            <person name="Klenk H.-P."/>
        </authorList>
    </citation>
    <scope>NUCLEOTIDE SEQUENCE [LARGE SCALE GENOMIC DNA]</scope>
    <source>
        <strain evidence="15 16">DSM 45679</strain>
    </source>
</reference>
<evidence type="ECO:0000313" key="16">
    <source>
        <dbReference type="Proteomes" id="UP000320876"/>
    </source>
</evidence>
<feature type="transmembrane region" description="Helical" evidence="11">
    <location>
        <begin position="353"/>
        <end position="371"/>
    </location>
</feature>
<feature type="transmembrane region" description="Helical" evidence="11">
    <location>
        <begin position="635"/>
        <end position="661"/>
    </location>
</feature>
<comment type="similarity">
    <text evidence="3">Belongs to the emb family.</text>
</comment>
<dbReference type="GO" id="GO:0071766">
    <property type="term" value="P:Actinobacterium-type cell wall biogenesis"/>
    <property type="evidence" value="ECO:0007669"/>
    <property type="project" value="InterPro"/>
</dbReference>
<comment type="caution">
    <text evidence="15">The sequence shown here is derived from an EMBL/GenBank/DDBJ whole genome shotgun (WGS) entry which is preliminary data.</text>
</comment>
<feature type="domain" description="Arabinosyltransferas concanavalin like" evidence="14">
    <location>
        <begin position="49"/>
        <end position="201"/>
    </location>
</feature>
<dbReference type="InterPro" id="IPR032731">
    <property type="entry name" value="Arabino_trans_C"/>
</dbReference>
<keyword evidence="16" id="KW-1185">Reference proteome</keyword>
<evidence type="ECO:0000313" key="15">
    <source>
        <dbReference type="EMBL" id="TQJ00491.1"/>
    </source>
</evidence>
<keyword evidence="8 11" id="KW-1133">Transmembrane helix</keyword>
<feature type="transmembrane region" description="Helical" evidence="11">
    <location>
        <begin position="26"/>
        <end position="44"/>
    </location>
</feature>
<keyword evidence="5" id="KW-0328">Glycosyltransferase</keyword>
<dbReference type="InterPro" id="IPR027451">
    <property type="entry name" value="EmbABC_dom1"/>
</dbReference>
<dbReference type="Pfam" id="PF04602">
    <property type="entry name" value="Arabinose_trans"/>
    <property type="match status" value="1"/>
</dbReference>
<feature type="transmembrane region" description="Helical" evidence="11">
    <location>
        <begin position="538"/>
        <end position="558"/>
    </location>
</feature>
<evidence type="ECO:0000256" key="8">
    <source>
        <dbReference type="ARBA" id="ARBA00022989"/>
    </source>
</evidence>
<evidence type="ECO:0000256" key="7">
    <source>
        <dbReference type="ARBA" id="ARBA00022692"/>
    </source>
</evidence>
<dbReference type="AlphaFoldDB" id="A0A542DBN7"/>
<sequence length="880" mass="93440">MTDNATTPRPVSAPGSPARSRHGLRWLLALAFATIAVAVAVPFAPVESERVEVRWPEAGQSAESAVAMFMPYRPLRLDVTLACAAVAETPSGQDRTAFATIPPDADIAGDWGLSVVIRDRRLALIAGGTETPLGSPPGTDCRYRIHAENDELVVLVSGPAAGERELARIGTRVPHVTAFVTDLPAERATGAVSAVARADARFQTSPGPLKLILMLACGAGVLGCVVLAFRTFRGPSRPGGRSLPRRADIAWTGLVTVGIAGWGVLGPQTVDDGWFLGMHRNLGPSGFAGDYYMALNAAENPAVLLHHLFAPLFQLSWAPLVVRSPAMAAGVAMWLLLLGIVRLLRRHTTAPRVPTWLLAAAFFTAWMPHGVGLRPEPFVALCTAISGYAAVRARLTERPAWLLVAGVAAGVCFAVTSTGMLALIPLALGLVHACRHLPRARERFTLVALSGAAVAVAAPLVFLDSGIGGFLDSTGARYWYGAAQSWHGEFDRYQMLLGGVSDAFAFEQHPARRLPILLAVALLLVALALAPRRQPTHAFAGACGWPFAWFGLGLAALVVTPTKIASHFAALDFLIALVLALGLAALPRAFASENAGWAIRFSALFLVVLTTSLAWNGPNAWWGYHRLGMPALDEHLFDGALADPLTLLAIGTVFATVILLWHRHRGIGPRDPQPVTTRMAGWSALAIAGLSLLAMPVVTAGALGKAALNQHARDSWSPPAANLAALIGSTCGAADHVRLDDGTTLTQKIARTPGPVLVDWPISFWYPCARLPVLADGLVEPPTLMITAPGQHAHHGNLARSYGPFAGAFAGMGSVATYHEIPARLTGNPDPRAWGTLHEVRYRYPANRIDVHVSTVTRNGWHRGPGYATTDYIDKPPPNP</sequence>
<feature type="transmembrane region" description="Helical" evidence="11">
    <location>
        <begin position="597"/>
        <end position="615"/>
    </location>
</feature>
<proteinExistence type="inferred from homology"/>
<evidence type="ECO:0000259" key="13">
    <source>
        <dbReference type="Pfam" id="PF14896"/>
    </source>
</evidence>
<feature type="domain" description="Arabinofuranosyltransferase central" evidence="12">
    <location>
        <begin position="205"/>
        <end position="657"/>
    </location>
</feature>
<feature type="transmembrane region" description="Helical" evidence="11">
    <location>
        <begin position="400"/>
        <end position="431"/>
    </location>
</feature>
<keyword evidence="7 11" id="KW-0812">Transmembrane</keyword>
<dbReference type="GO" id="GO:0071555">
    <property type="term" value="P:cell wall organization"/>
    <property type="evidence" value="ECO:0007669"/>
    <property type="project" value="UniProtKB-KW"/>
</dbReference>
<name>A0A542DBN7_AMYCI</name>
<evidence type="ECO:0000256" key="11">
    <source>
        <dbReference type="SAM" id="Phobius"/>
    </source>
</evidence>
<dbReference type="InterPro" id="IPR040920">
    <property type="entry name" value="Arabino_trans_N"/>
</dbReference>
<comment type="function">
    <text evidence="1">Arabinosyl transferase responsible for the polymerization of arabinose into the arabinan of arabinogalactan.</text>
</comment>
<dbReference type="Gene3D" id="3.40.190.160">
    <property type="match status" value="1"/>
</dbReference>
<evidence type="ECO:0000256" key="1">
    <source>
        <dbReference type="ARBA" id="ARBA00003001"/>
    </source>
</evidence>
<dbReference type="Pfam" id="PF14896">
    <property type="entry name" value="Arabino_trans_C"/>
    <property type="match status" value="1"/>
</dbReference>
<evidence type="ECO:0000259" key="12">
    <source>
        <dbReference type="Pfam" id="PF04602"/>
    </source>
</evidence>
<feature type="transmembrane region" description="Helical" evidence="11">
    <location>
        <begin position="682"/>
        <end position="703"/>
    </location>
</feature>
<evidence type="ECO:0000256" key="4">
    <source>
        <dbReference type="ARBA" id="ARBA00022475"/>
    </source>
</evidence>
<organism evidence="15 16">
    <name type="scientific">Amycolatopsis cihanbeyliensis</name>
    <dbReference type="NCBI Taxonomy" id="1128664"/>
    <lineage>
        <taxon>Bacteria</taxon>
        <taxon>Bacillati</taxon>
        <taxon>Actinomycetota</taxon>
        <taxon>Actinomycetes</taxon>
        <taxon>Pseudonocardiales</taxon>
        <taxon>Pseudonocardiaceae</taxon>
        <taxon>Amycolatopsis</taxon>
    </lineage>
</organism>
<feature type="transmembrane region" description="Helical" evidence="11">
    <location>
        <begin position="564"/>
        <end position="585"/>
    </location>
</feature>
<feature type="transmembrane region" description="Helical" evidence="11">
    <location>
        <begin position="249"/>
        <end position="265"/>
    </location>
</feature>
<dbReference type="OrthoDB" id="3588137at2"/>
<evidence type="ECO:0000259" key="14">
    <source>
        <dbReference type="Pfam" id="PF17689"/>
    </source>
</evidence>
<dbReference type="GO" id="GO:0052636">
    <property type="term" value="F:arabinosyltransferase activity"/>
    <property type="evidence" value="ECO:0007669"/>
    <property type="project" value="InterPro"/>
</dbReference>
<feature type="domain" description="Arabinosyltransferase C-terminal" evidence="13">
    <location>
        <begin position="744"/>
        <end position="863"/>
    </location>
</feature>
<dbReference type="EMBL" id="VFML01000001">
    <property type="protein sequence ID" value="TQJ00491.1"/>
    <property type="molecule type" value="Genomic_DNA"/>
</dbReference>
<dbReference type="InterPro" id="IPR007680">
    <property type="entry name" value="Arabino_trans_central"/>
</dbReference>
<dbReference type="Gene3D" id="2.60.120.610">
    <property type="entry name" value="arabinofuranosyltransferase like domain"/>
    <property type="match status" value="1"/>
</dbReference>
<evidence type="ECO:0000256" key="10">
    <source>
        <dbReference type="ARBA" id="ARBA00023316"/>
    </source>
</evidence>
<keyword evidence="10" id="KW-0961">Cell wall biogenesis/degradation</keyword>
<protein>
    <submittedName>
        <fullName evidence="15">EmbC-like arabinotransferase in arabinogalactan biosynthesis</fullName>
    </submittedName>
</protein>
<dbReference type="RefSeq" id="WP_141995415.1">
    <property type="nucleotide sequence ID" value="NZ_VFML01000001.1"/>
</dbReference>
<feature type="transmembrane region" description="Helical" evidence="11">
    <location>
        <begin position="320"/>
        <end position="341"/>
    </location>
</feature>
<evidence type="ECO:0000256" key="9">
    <source>
        <dbReference type="ARBA" id="ARBA00023136"/>
    </source>
</evidence>
<comment type="subcellular location">
    <subcellularLocation>
        <location evidence="2">Cell membrane</location>
        <topology evidence="2">Multi-pass membrane protein</topology>
    </subcellularLocation>
</comment>
<gene>
    <name evidence="15" type="ORF">FB471_0116</name>
</gene>
<evidence type="ECO:0000256" key="2">
    <source>
        <dbReference type="ARBA" id="ARBA00004651"/>
    </source>
</evidence>
<feature type="transmembrane region" description="Helical" evidence="11">
    <location>
        <begin position="211"/>
        <end position="229"/>
    </location>
</feature>